<keyword evidence="4" id="KW-1185">Reference proteome</keyword>
<dbReference type="Pfam" id="PF03480">
    <property type="entry name" value="DctP"/>
    <property type="match status" value="1"/>
</dbReference>
<keyword evidence="1 2" id="KW-0732">Signal</keyword>
<accession>K2MF85</accession>
<dbReference type="PANTHER" id="PTHR33376">
    <property type="match status" value="1"/>
</dbReference>
<dbReference type="Proteomes" id="UP000006786">
    <property type="component" value="Unassembled WGS sequence"/>
</dbReference>
<protein>
    <submittedName>
        <fullName evidence="3">DctP (Periplasmic C4-dicarboxylate binding protein)</fullName>
    </submittedName>
</protein>
<evidence type="ECO:0000256" key="1">
    <source>
        <dbReference type="ARBA" id="ARBA00022729"/>
    </source>
</evidence>
<sequence>MHHFTRAAFVATGFLTGAIGFSVSASAQTKWDMPVPYGDTNFHTQNIVQFADEVKSATDGGLEITVHSNGSLFKHPDIKNAVRQGLAQIGEILGSRLSNEDPIYEADSIPFLATSYDDARKLYDASRDALAAKLEEQGLQLLFSVPWPPQGIYTKKEIATVDDLKGLKMRAYNAATERLAQLAGALPTQVEVPDLPTAFATGRVEAMITSPSTGANSKVWDFLSHYSDAQAWLPRNMVFVNQAAFAALPEDQQKAVLDAAAAAETRGWEASVKETEEKTQALKDNGITVTTPSAELKTGLAAFGATMAEEWAANAGEAGKAVLDAYSN</sequence>
<comment type="caution">
    <text evidence="3">The sequence shown here is derived from an EMBL/GenBank/DDBJ whole genome shotgun (WGS) entry which is preliminary data.</text>
</comment>
<dbReference type="RefSeq" id="WP_008592937.1">
    <property type="nucleotide sequence ID" value="NZ_AMRM01000001.1"/>
</dbReference>
<dbReference type="InterPro" id="IPR038404">
    <property type="entry name" value="TRAP_DctP_sf"/>
</dbReference>
<dbReference type="EMBL" id="AMRM01000001">
    <property type="protein sequence ID" value="EKF20786.1"/>
    <property type="molecule type" value="Genomic_DNA"/>
</dbReference>
<dbReference type="CDD" id="cd13602">
    <property type="entry name" value="PBP2_TRAP_BpDctp6_7"/>
    <property type="match status" value="1"/>
</dbReference>
<organism evidence="3 4">
    <name type="scientific">Nitratireductor pacificus pht-3B</name>
    <dbReference type="NCBI Taxonomy" id="391937"/>
    <lineage>
        <taxon>Bacteria</taxon>
        <taxon>Pseudomonadati</taxon>
        <taxon>Pseudomonadota</taxon>
        <taxon>Alphaproteobacteria</taxon>
        <taxon>Hyphomicrobiales</taxon>
        <taxon>Phyllobacteriaceae</taxon>
        <taxon>Nitratireductor</taxon>
    </lineage>
</organism>
<dbReference type="Gene3D" id="3.40.190.170">
    <property type="entry name" value="Bacterial extracellular solute-binding protein, family 7"/>
    <property type="match status" value="1"/>
</dbReference>
<dbReference type="AlphaFoldDB" id="K2MF85"/>
<dbReference type="OrthoDB" id="9783941at2"/>
<dbReference type="STRING" id="391937.NA2_00370"/>
<feature type="signal peptide" evidence="2">
    <location>
        <begin position="1"/>
        <end position="27"/>
    </location>
</feature>
<gene>
    <name evidence="3" type="ORF">NA2_00370</name>
</gene>
<feature type="chain" id="PRO_5003861177" evidence="2">
    <location>
        <begin position="28"/>
        <end position="328"/>
    </location>
</feature>
<evidence type="ECO:0000313" key="3">
    <source>
        <dbReference type="EMBL" id="EKF20786.1"/>
    </source>
</evidence>
<evidence type="ECO:0000256" key="2">
    <source>
        <dbReference type="SAM" id="SignalP"/>
    </source>
</evidence>
<dbReference type="InterPro" id="IPR018389">
    <property type="entry name" value="DctP_fam"/>
</dbReference>
<proteinExistence type="predicted"/>
<dbReference type="NCBIfam" id="NF037995">
    <property type="entry name" value="TRAP_S1"/>
    <property type="match status" value="1"/>
</dbReference>
<dbReference type="PATRIC" id="fig|391937.3.peg.77"/>
<dbReference type="PANTHER" id="PTHR33376:SF4">
    <property type="entry name" value="SIALIC ACID-BINDING PERIPLASMIC PROTEIN SIAP"/>
    <property type="match status" value="1"/>
</dbReference>
<evidence type="ECO:0000313" key="4">
    <source>
        <dbReference type="Proteomes" id="UP000006786"/>
    </source>
</evidence>
<name>K2MF85_9HYPH</name>
<reference evidence="3 4" key="1">
    <citation type="journal article" date="2012" name="J. Bacteriol.">
        <title>Genome Sequence of Nitratireductor pacificus Type Strain pht-3B.</title>
        <authorList>
            <person name="Lai Q."/>
            <person name="Li G."/>
            <person name="Shao Z."/>
        </authorList>
    </citation>
    <scope>NUCLEOTIDE SEQUENCE [LARGE SCALE GENOMIC DNA]</scope>
    <source>
        <strain evidence="4">pht-3B</strain>
    </source>
</reference>
<dbReference type="eggNOG" id="COG1638">
    <property type="taxonomic scope" value="Bacteria"/>
</dbReference>
<dbReference type="GO" id="GO:0055085">
    <property type="term" value="P:transmembrane transport"/>
    <property type="evidence" value="ECO:0007669"/>
    <property type="project" value="InterPro"/>
</dbReference>
<dbReference type="SUPFAM" id="SSF53850">
    <property type="entry name" value="Periplasmic binding protein-like II"/>
    <property type="match status" value="1"/>
</dbReference>